<comment type="subcellular location">
    <subcellularLocation>
        <location evidence="1">Cell inner membrane</location>
        <topology evidence="1">Multi-pass membrane protein</topology>
    </subcellularLocation>
</comment>
<reference evidence="14" key="1">
    <citation type="journal article" date="2015" name="Microbes Infect.">
        <title>Whole genome PCR scanning (WGPS) of Coxiella burnetii strains from ruminants.</title>
        <authorList>
            <person name="Sidi-Boumedine K."/>
            <person name="Adam G."/>
            <person name="Angen O."/>
            <person name="Aspan A."/>
            <person name="Bossers A."/>
            <person name="Roest H.J."/>
            <person name="Prigent M."/>
            <person name="Thiery R."/>
            <person name="Rousset E."/>
        </authorList>
    </citation>
    <scope>NUCLEOTIDE SEQUENCE</scope>
    <source>
        <strain evidence="14">EVC13</strain>
    </source>
</reference>
<keyword evidence="8 13" id="KW-0479">Metal-binding</keyword>
<keyword evidence="7 13" id="KW-0812">Transmembrane</keyword>
<dbReference type="PANTHER" id="PTHR30365:SF0">
    <property type="entry name" value="CYTOCHROME BD-I UBIQUINOL OXIDASE SUBUNIT 1"/>
    <property type="match status" value="1"/>
</dbReference>
<feature type="transmembrane region" description="Helical" evidence="13">
    <location>
        <begin position="187"/>
        <end position="211"/>
    </location>
</feature>
<dbReference type="GO" id="GO:0020037">
    <property type="term" value="F:heme binding"/>
    <property type="evidence" value="ECO:0007669"/>
    <property type="project" value="TreeGrafter"/>
</dbReference>
<evidence type="ECO:0000256" key="8">
    <source>
        <dbReference type="ARBA" id="ARBA00022723"/>
    </source>
</evidence>
<evidence type="ECO:0000256" key="3">
    <source>
        <dbReference type="ARBA" id="ARBA00022448"/>
    </source>
</evidence>
<organism evidence="14">
    <name type="scientific">Coxiella burnetii</name>
    <dbReference type="NCBI Taxonomy" id="777"/>
    <lineage>
        <taxon>Bacteria</taxon>
        <taxon>Pseudomonadati</taxon>
        <taxon>Pseudomonadota</taxon>
        <taxon>Gammaproteobacteria</taxon>
        <taxon>Legionellales</taxon>
        <taxon>Coxiellaceae</taxon>
        <taxon>Coxiella</taxon>
    </lineage>
</organism>
<dbReference type="RefSeq" id="WP_017252827.1">
    <property type="nucleotide sequence ID" value="NZ_CP013667.1"/>
</dbReference>
<dbReference type="EMBL" id="KT381467">
    <property type="protein sequence ID" value="ALE59688.1"/>
    <property type="molecule type" value="Genomic_DNA"/>
</dbReference>
<protein>
    <submittedName>
        <fullName evidence="14">Cytochrome d ubiquinol oxidase subunit I</fullName>
    </submittedName>
</protein>
<evidence type="ECO:0000256" key="5">
    <source>
        <dbReference type="ARBA" id="ARBA00022519"/>
    </source>
</evidence>
<keyword evidence="9 13" id="KW-0249">Electron transport</keyword>
<keyword evidence="11 13" id="KW-0408">Iron</keyword>
<evidence type="ECO:0000256" key="10">
    <source>
        <dbReference type="ARBA" id="ARBA00022989"/>
    </source>
</evidence>
<dbReference type="GO" id="GO:0016682">
    <property type="term" value="F:oxidoreductase activity, acting on diphenols and related substances as donors, oxygen as acceptor"/>
    <property type="evidence" value="ECO:0007669"/>
    <property type="project" value="TreeGrafter"/>
</dbReference>
<gene>
    <name evidence="14" type="ORF">CBU_0218</name>
</gene>
<feature type="transmembrane region" description="Helical" evidence="13">
    <location>
        <begin position="131"/>
        <end position="154"/>
    </location>
</feature>
<keyword evidence="10 13" id="KW-1133">Transmembrane helix</keyword>
<evidence type="ECO:0000256" key="7">
    <source>
        <dbReference type="ARBA" id="ARBA00022692"/>
    </source>
</evidence>
<keyword evidence="6 13" id="KW-0349">Heme</keyword>
<dbReference type="GO" id="GO:0070069">
    <property type="term" value="C:cytochrome complex"/>
    <property type="evidence" value="ECO:0007669"/>
    <property type="project" value="UniProtKB-UniRule"/>
</dbReference>
<dbReference type="PATRIC" id="fig|777.21.peg.282"/>
<dbReference type="GO" id="GO:0009055">
    <property type="term" value="F:electron transfer activity"/>
    <property type="evidence" value="ECO:0007669"/>
    <property type="project" value="UniProtKB-UniRule"/>
</dbReference>
<evidence type="ECO:0000256" key="2">
    <source>
        <dbReference type="ARBA" id="ARBA00009819"/>
    </source>
</evidence>
<keyword evidence="4 13" id="KW-1003">Cell membrane</keyword>
<name>A0A0M4PY77_COXBE</name>
<feature type="transmembrane region" description="Helical" evidence="13">
    <location>
        <begin position="96"/>
        <end position="119"/>
    </location>
</feature>
<proteinExistence type="inferred from homology"/>
<evidence type="ECO:0000256" key="11">
    <source>
        <dbReference type="ARBA" id="ARBA00023004"/>
    </source>
</evidence>
<dbReference type="Pfam" id="PF01654">
    <property type="entry name" value="Cyt_bd_oxida_I"/>
    <property type="match status" value="1"/>
</dbReference>
<dbReference type="PIRSF" id="PIRSF006446">
    <property type="entry name" value="Cyt_quinol_oxidase_1"/>
    <property type="match status" value="1"/>
</dbReference>
<comment type="similarity">
    <text evidence="2 13">Belongs to the cytochrome ubiquinol oxidase subunit 1 family.</text>
</comment>
<keyword evidence="12 13" id="KW-0472">Membrane</keyword>
<sequence length="516" mass="58159">MFPTDELVNLSRFQFALTALFHFLFVPLTLGLTWILVIMESVYVKTGNVIYKDMTQFWSKLLAINFAMGVLTGITLEFEFGQNWAYFSRMIGGSFAPVLAVEGITAFMLEATMFGLFFFSWNKVGKKAHLGITFLMALGASLSIVNILAANSWMQKPTATTFNYQNMSLELHSIIALYLNSLAQIRISHVAFGGFLTGSIFVMGVSAFYILVGRDIEFAKRSFAVGVGFGLICALAVAFYGDQNGLQVAKYEPEKMAAIEAQWQTQKPPASWSLIAFPSQKEQKNYFVISIPYALSLIATHSLKGVVPGALELMKGYKQRIENGMLAYGAMRKMLEAKATPQDRSLYNRYKNDLGFGFLLDRYNPRVVNSTPAEIEAATRDTIPNMAIAFWSFRFMFGLWGLMLLLLIFGFFYCYRNTLTQHRLFLRCALYAIPLPFLAAEFGWILAESGRQPWSVHEILPTFMSVSTISVSTVMTSLLGYIAFYSSLFVIELFLMFKYARRGPSSLETGRYYFES</sequence>
<evidence type="ECO:0000256" key="13">
    <source>
        <dbReference type="PIRNR" id="PIRNR006446"/>
    </source>
</evidence>
<feature type="transmembrane region" description="Helical" evidence="13">
    <location>
        <begin position="15"/>
        <end position="37"/>
    </location>
</feature>
<dbReference type="AlphaFoldDB" id="A0A0M4PY77"/>
<feature type="transmembrane region" description="Helical" evidence="13">
    <location>
        <begin position="467"/>
        <end position="495"/>
    </location>
</feature>
<feature type="transmembrane region" description="Helical" evidence="13">
    <location>
        <begin position="57"/>
        <end position="76"/>
    </location>
</feature>
<dbReference type="GO" id="GO:0046872">
    <property type="term" value="F:metal ion binding"/>
    <property type="evidence" value="ECO:0007669"/>
    <property type="project" value="UniProtKB-UniRule"/>
</dbReference>
<keyword evidence="5" id="KW-0997">Cell inner membrane</keyword>
<dbReference type="GO" id="GO:0005886">
    <property type="term" value="C:plasma membrane"/>
    <property type="evidence" value="ECO:0007669"/>
    <property type="project" value="UniProtKB-SubCell"/>
</dbReference>
<feature type="transmembrane region" description="Helical" evidence="13">
    <location>
        <begin position="223"/>
        <end position="241"/>
    </location>
</feature>
<evidence type="ECO:0000256" key="4">
    <source>
        <dbReference type="ARBA" id="ARBA00022475"/>
    </source>
</evidence>
<accession>A0A0M4PY77</accession>
<feature type="transmembrane region" description="Helical" evidence="13">
    <location>
        <begin position="388"/>
        <end position="412"/>
    </location>
</feature>
<dbReference type="GO" id="GO:0019646">
    <property type="term" value="P:aerobic electron transport chain"/>
    <property type="evidence" value="ECO:0007669"/>
    <property type="project" value="InterPro"/>
</dbReference>
<evidence type="ECO:0000256" key="9">
    <source>
        <dbReference type="ARBA" id="ARBA00022982"/>
    </source>
</evidence>
<evidence type="ECO:0000256" key="1">
    <source>
        <dbReference type="ARBA" id="ARBA00004429"/>
    </source>
</evidence>
<keyword evidence="3 13" id="KW-0813">Transport</keyword>
<feature type="transmembrane region" description="Helical" evidence="13">
    <location>
        <begin position="424"/>
        <end position="447"/>
    </location>
</feature>
<evidence type="ECO:0000256" key="6">
    <source>
        <dbReference type="ARBA" id="ARBA00022617"/>
    </source>
</evidence>
<evidence type="ECO:0000256" key="12">
    <source>
        <dbReference type="ARBA" id="ARBA00023136"/>
    </source>
</evidence>
<dbReference type="InterPro" id="IPR002585">
    <property type="entry name" value="Cyt-d_ubiquinol_oxidase_su_1"/>
</dbReference>
<dbReference type="PANTHER" id="PTHR30365">
    <property type="entry name" value="CYTOCHROME D UBIQUINOL OXIDASE"/>
    <property type="match status" value="1"/>
</dbReference>
<evidence type="ECO:0000313" key="14">
    <source>
        <dbReference type="EMBL" id="ALE59688.1"/>
    </source>
</evidence>